<name>A0A7X5QNI5_9GAMM</name>
<dbReference type="Proteomes" id="UP000547931">
    <property type="component" value="Unassembled WGS sequence"/>
</dbReference>
<evidence type="ECO:0000256" key="5">
    <source>
        <dbReference type="SAM" id="SignalP"/>
    </source>
</evidence>
<evidence type="ECO:0000256" key="1">
    <source>
        <dbReference type="ARBA" id="ARBA00004561"/>
    </source>
</evidence>
<dbReference type="InterPro" id="IPR008966">
    <property type="entry name" value="Adhesion_dom_sf"/>
</dbReference>
<reference evidence="7 8" key="1">
    <citation type="submission" date="2018-02" db="EMBL/GenBank/DDBJ databases">
        <authorList>
            <person name="Machado R.A."/>
        </authorList>
    </citation>
    <scope>NUCLEOTIDE SEQUENCE [LARGE SCALE GENOMIC DNA]</scope>
    <source>
        <strain evidence="7 8">DSM 23271</strain>
    </source>
</reference>
<organism evidence="7 8">
    <name type="scientific">Photorhabdus stackebrandtii</name>
    <dbReference type="NCBI Taxonomy" id="1123042"/>
    <lineage>
        <taxon>Bacteria</taxon>
        <taxon>Pseudomonadati</taxon>
        <taxon>Pseudomonadota</taxon>
        <taxon>Gammaproteobacteria</taxon>
        <taxon>Enterobacterales</taxon>
        <taxon>Morganellaceae</taxon>
        <taxon>Photorhabdus</taxon>
    </lineage>
</organism>
<dbReference type="InterPro" id="IPR050263">
    <property type="entry name" value="Bact_Fimbrial_Adh_Pro"/>
</dbReference>
<dbReference type="AlphaFoldDB" id="A0A7X5QNI5"/>
<keyword evidence="3 5" id="KW-0732">Signal</keyword>
<gene>
    <name evidence="7" type="ORF">C5470_14970</name>
</gene>
<feature type="chain" id="PRO_5031044552" description="Fimbrial-type adhesion domain-containing protein" evidence="5">
    <location>
        <begin position="36"/>
        <end position="218"/>
    </location>
</feature>
<dbReference type="InterPro" id="IPR000259">
    <property type="entry name" value="Adhesion_dom_fimbrial"/>
</dbReference>
<dbReference type="Gene3D" id="2.60.40.1090">
    <property type="entry name" value="Fimbrial-type adhesion domain"/>
    <property type="match status" value="1"/>
</dbReference>
<comment type="similarity">
    <text evidence="2">Belongs to the fimbrial protein family.</text>
</comment>
<feature type="domain" description="Fimbrial-type adhesion" evidence="6">
    <location>
        <begin position="49"/>
        <end position="217"/>
    </location>
</feature>
<sequence>MIFVRYLSKVNQMKKILKISVVAALVLGVVSAASAADEAQHVKKNTEVTITGSVVAATCDVTSPNANGKVDLGNASAGAFEAGTFGGQTSIASYVGTAPRLITVSLINCDDQNTDANKIQLRVSGKTLDGSNNTIFNDSEKGKNVGAILTYGNGTKKEVVPNNGYVLLKGAAAAGTGAKGKDFDGYSVTFSAYMASTVLKPESGQDINAPITFSYAYN</sequence>
<dbReference type="Pfam" id="PF00419">
    <property type="entry name" value="Fimbrial"/>
    <property type="match status" value="1"/>
</dbReference>
<evidence type="ECO:0000313" key="8">
    <source>
        <dbReference type="Proteomes" id="UP000547931"/>
    </source>
</evidence>
<dbReference type="PANTHER" id="PTHR33420">
    <property type="entry name" value="FIMBRIAL SUBUNIT ELFA-RELATED"/>
    <property type="match status" value="1"/>
</dbReference>
<evidence type="ECO:0000259" key="6">
    <source>
        <dbReference type="Pfam" id="PF00419"/>
    </source>
</evidence>
<accession>A0A7X5QNI5</accession>
<comment type="subcellular location">
    <subcellularLocation>
        <location evidence="1">Fimbrium</location>
    </subcellularLocation>
</comment>
<dbReference type="GO" id="GO:0009289">
    <property type="term" value="C:pilus"/>
    <property type="evidence" value="ECO:0007669"/>
    <property type="project" value="UniProtKB-SubCell"/>
</dbReference>
<evidence type="ECO:0000256" key="3">
    <source>
        <dbReference type="ARBA" id="ARBA00022729"/>
    </source>
</evidence>
<keyword evidence="4" id="KW-0281">Fimbrium</keyword>
<comment type="caution">
    <text evidence="7">The sequence shown here is derived from an EMBL/GenBank/DDBJ whole genome shotgun (WGS) entry which is preliminary data.</text>
</comment>
<keyword evidence="8" id="KW-1185">Reference proteome</keyword>
<evidence type="ECO:0000313" key="7">
    <source>
        <dbReference type="EMBL" id="NHB97613.1"/>
    </source>
</evidence>
<protein>
    <recommendedName>
        <fullName evidence="6">Fimbrial-type adhesion domain-containing protein</fullName>
    </recommendedName>
</protein>
<dbReference type="SUPFAM" id="SSF49401">
    <property type="entry name" value="Bacterial adhesins"/>
    <property type="match status" value="1"/>
</dbReference>
<feature type="signal peptide" evidence="5">
    <location>
        <begin position="1"/>
        <end position="35"/>
    </location>
</feature>
<evidence type="ECO:0000256" key="4">
    <source>
        <dbReference type="ARBA" id="ARBA00023263"/>
    </source>
</evidence>
<dbReference type="InterPro" id="IPR036937">
    <property type="entry name" value="Adhesion_dom_fimbrial_sf"/>
</dbReference>
<dbReference type="PANTHER" id="PTHR33420:SF3">
    <property type="entry name" value="FIMBRIAL SUBUNIT ELFA"/>
    <property type="match status" value="1"/>
</dbReference>
<proteinExistence type="inferred from homology"/>
<dbReference type="GO" id="GO:0043709">
    <property type="term" value="P:cell adhesion involved in single-species biofilm formation"/>
    <property type="evidence" value="ECO:0007669"/>
    <property type="project" value="TreeGrafter"/>
</dbReference>
<dbReference type="EMBL" id="PUJV01000017">
    <property type="protein sequence ID" value="NHB97613.1"/>
    <property type="molecule type" value="Genomic_DNA"/>
</dbReference>
<evidence type="ECO:0000256" key="2">
    <source>
        <dbReference type="ARBA" id="ARBA00006671"/>
    </source>
</evidence>